<evidence type="ECO:0000256" key="1">
    <source>
        <dbReference type="ARBA" id="ARBA00022490"/>
    </source>
</evidence>
<feature type="active site" evidence="4">
    <location>
        <position position="68"/>
    </location>
</feature>
<sequence length="154" mass="18050">METENLQQLVEEVSLQHFDRPFNHKATFNKRLKTTGGRYHLQTHDLDFNPKVLEKAGETAFIGVIKHELCHYHLHLSGHGYQHKDKAFKQLLQKVGGLRYTPSLIEKSEQKRLLKYQCLRCGAVAKRQRRFNTERFVCAKCKGKFQLIEKIDSQ</sequence>
<dbReference type="InterPro" id="IPR023524">
    <property type="entry name" value="Uncharacterised_SprT-like"/>
</dbReference>
<feature type="binding site" evidence="4">
    <location>
        <position position="71"/>
    </location>
    <ligand>
        <name>Zn(2+)</name>
        <dbReference type="ChEBI" id="CHEBI:29105"/>
    </ligand>
</feature>
<reference evidence="7" key="1">
    <citation type="submission" date="2016-10" db="EMBL/GenBank/DDBJ databases">
        <authorList>
            <person name="Varghese N."/>
            <person name="Submissions S."/>
        </authorList>
    </citation>
    <scope>NUCLEOTIDE SEQUENCE [LARGE SCALE GENOMIC DNA]</scope>
    <source>
        <strain evidence="7">DSM 25751</strain>
    </source>
</reference>
<dbReference type="NCBIfam" id="NF003339">
    <property type="entry name" value="PRK04351.1"/>
    <property type="match status" value="1"/>
</dbReference>
<dbReference type="EMBL" id="FNYW01000009">
    <property type="protein sequence ID" value="SEI66965.1"/>
    <property type="molecule type" value="Genomic_DNA"/>
</dbReference>
<gene>
    <name evidence="6" type="ORF">SAMN04488113_10939</name>
</gene>
<dbReference type="HAMAP" id="MF_00745">
    <property type="entry name" value="SprT_like"/>
    <property type="match status" value="1"/>
</dbReference>
<dbReference type="Pfam" id="PF10263">
    <property type="entry name" value="SprT-like"/>
    <property type="match status" value="1"/>
</dbReference>
<organism evidence="6 7">
    <name type="scientific">Alkalibacterium gilvum</name>
    <dbReference type="NCBI Taxonomy" id="1130080"/>
    <lineage>
        <taxon>Bacteria</taxon>
        <taxon>Bacillati</taxon>
        <taxon>Bacillota</taxon>
        <taxon>Bacilli</taxon>
        <taxon>Lactobacillales</taxon>
        <taxon>Carnobacteriaceae</taxon>
        <taxon>Alkalibacterium</taxon>
    </lineage>
</organism>
<proteinExistence type="inferred from homology"/>
<dbReference type="InterPro" id="IPR006640">
    <property type="entry name" value="SprT-like_domain"/>
</dbReference>
<comment type="cofactor">
    <cofactor evidence="4">
        <name>Zn(2+)</name>
        <dbReference type="ChEBI" id="CHEBI:29105"/>
    </cofactor>
    <text evidence="4">Binds 1 zinc ion.</text>
</comment>
<comment type="subcellular location">
    <subcellularLocation>
        <location evidence="4">Cytoplasm</location>
    </subcellularLocation>
</comment>
<keyword evidence="7" id="KW-1185">Reference proteome</keyword>
<dbReference type="RefSeq" id="WP_091633776.1">
    <property type="nucleotide sequence ID" value="NZ_FNYW01000009.1"/>
</dbReference>
<feature type="domain" description="SprT-like" evidence="5">
    <location>
        <begin position="4"/>
        <end position="148"/>
    </location>
</feature>
<comment type="similarity">
    <text evidence="4">Belongs to the SprT family.</text>
</comment>
<dbReference type="STRING" id="1130080.SAMN04488113_10939"/>
<name>A0A1H6SSR7_9LACT</name>
<keyword evidence="3 4" id="KW-0862">Zinc</keyword>
<dbReference type="SMART" id="SM00731">
    <property type="entry name" value="SprT"/>
    <property type="match status" value="1"/>
</dbReference>
<dbReference type="Proteomes" id="UP000198564">
    <property type="component" value="Unassembled WGS sequence"/>
</dbReference>
<keyword evidence="2 4" id="KW-0479">Metal-binding</keyword>
<evidence type="ECO:0000256" key="2">
    <source>
        <dbReference type="ARBA" id="ARBA00022723"/>
    </source>
</evidence>
<evidence type="ECO:0000313" key="7">
    <source>
        <dbReference type="Proteomes" id="UP000198564"/>
    </source>
</evidence>
<dbReference type="AlphaFoldDB" id="A0A1H6SSR7"/>
<evidence type="ECO:0000256" key="4">
    <source>
        <dbReference type="HAMAP-Rule" id="MF_00745"/>
    </source>
</evidence>
<accession>A0A1H6SSR7</accession>
<dbReference type="Gene3D" id="3.30.2010.10">
    <property type="entry name" value="Metalloproteases ('zincins'), catalytic domain"/>
    <property type="match status" value="1"/>
</dbReference>
<evidence type="ECO:0000259" key="5">
    <source>
        <dbReference type="SMART" id="SM00731"/>
    </source>
</evidence>
<dbReference type="InterPro" id="IPR035240">
    <property type="entry name" value="SprT_Zn_ribbon"/>
</dbReference>
<protein>
    <recommendedName>
        <fullName evidence="4">Protein SprT-like</fullName>
    </recommendedName>
</protein>
<feature type="binding site" evidence="4">
    <location>
        <position position="67"/>
    </location>
    <ligand>
        <name>Zn(2+)</name>
        <dbReference type="ChEBI" id="CHEBI:29105"/>
    </ligand>
</feature>
<keyword evidence="1 4" id="KW-0963">Cytoplasm</keyword>
<dbReference type="GO" id="GO:0005737">
    <property type="term" value="C:cytoplasm"/>
    <property type="evidence" value="ECO:0007669"/>
    <property type="project" value="UniProtKB-SubCell"/>
</dbReference>
<evidence type="ECO:0000256" key="3">
    <source>
        <dbReference type="ARBA" id="ARBA00022833"/>
    </source>
</evidence>
<dbReference type="GO" id="GO:0006950">
    <property type="term" value="P:response to stress"/>
    <property type="evidence" value="ECO:0007669"/>
    <property type="project" value="UniProtKB-ARBA"/>
</dbReference>
<dbReference type="OrthoDB" id="9799909at2"/>
<dbReference type="GO" id="GO:0008270">
    <property type="term" value="F:zinc ion binding"/>
    <property type="evidence" value="ECO:0007669"/>
    <property type="project" value="UniProtKB-UniRule"/>
</dbReference>
<evidence type="ECO:0000313" key="6">
    <source>
        <dbReference type="EMBL" id="SEI66965.1"/>
    </source>
</evidence>
<dbReference type="Pfam" id="PF17283">
    <property type="entry name" value="Zn_ribbon_SprT"/>
    <property type="match status" value="1"/>
</dbReference>